<comment type="caution">
    <text evidence="1">The sequence shown here is derived from an EMBL/GenBank/DDBJ whole genome shotgun (WGS) entry which is preliminary data.</text>
</comment>
<evidence type="ECO:0000313" key="2">
    <source>
        <dbReference type="Proteomes" id="UP000657918"/>
    </source>
</evidence>
<protein>
    <submittedName>
        <fullName evidence="1">Uncharacterized protein</fullName>
    </submittedName>
</protein>
<dbReference type="Proteomes" id="UP000657918">
    <property type="component" value="Unassembled WGS sequence"/>
</dbReference>
<accession>A0A835JTE4</accession>
<name>A0A835JTE4_9ROSI</name>
<gene>
    <name evidence="1" type="ORF">SADUNF_Sadunf10G0106700</name>
</gene>
<dbReference type="AlphaFoldDB" id="A0A835JTE4"/>
<sequence length="72" mass="8510">MSVWVNYCFHSTFFERTVSTRLLCRRNAWLILLITCLRCHKKLNKVYLKTVSPVESQAASVLTPYAFRKLQE</sequence>
<reference evidence="1 2" key="1">
    <citation type="submission" date="2020-10" db="EMBL/GenBank/DDBJ databases">
        <title>Plant Genome Project.</title>
        <authorList>
            <person name="Zhang R.-G."/>
        </authorList>
    </citation>
    <scope>NUCLEOTIDE SEQUENCE [LARGE SCALE GENOMIC DNA]</scope>
    <source>
        <strain evidence="1">FAFU-HL-1</strain>
        <tissue evidence="1">Leaf</tissue>
    </source>
</reference>
<keyword evidence="2" id="KW-1185">Reference proteome</keyword>
<dbReference type="OrthoDB" id="128308at2759"/>
<evidence type="ECO:0000313" key="1">
    <source>
        <dbReference type="EMBL" id="KAF9674238.1"/>
    </source>
</evidence>
<dbReference type="EMBL" id="JADGMS010000010">
    <property type="protein sequence ID" value="KAF9674238.1"/>
    <property type="molecule type" value="Genomic_DNA"/>
</dbReference>
<proteinExistence type="predicted"/>
<organism evidence="1 2">
    <name type="scientific">Salix dunnii</name>
    <dbReference type="NCBI Taxonomy" id="1413687"/>
    <lineage>
        <taxon>Eukaryota</taxon>
        <taxon>Viridiplantae</taxon>
        <taxon>Streptophyta</taxon>
        <taxon>Embryophyta</taxon>
        <taxon>Tracheophyta</taxon>
        <taxon>Spermatophyta</taxon>
        <taxon>Magnoliopsida</taxon>
        <taxon>eudicotyledons</taxon>
        <taxon>Gunneridae</taxon>
        <taxon>Pentapetalae</taxon>
        <taxon>rosids</taxon>
        <taxon>fabids</taxon>
        <taxon>Malpighiales</taxon>
        <taxon>Salicaceae</taxon>
        <taxon>Saliceae</taxon>
        <taxon>Salix</taxon>
    </lineage>
</organism>